<keyword evidence="2" id="KW-1185">Reference proteome</keyword>
<evidence type="ECO:0000313" key="2">
    <source>
        <dbReference type="Proteomes" id="UP001165667"/>
    </source>
</evidence>
<sequence>MSDLPDPLVSPDVDLRGFSGFMLDVDRLLTSELVALGTPEECWAALMLWCRAWKQSPPASLPDDDRVLAAFSGAGKR</sequence>
<organism evidence="1 2">
    <name type="scientific">Lichenifustis flavocetrariae</name>
    <dbReference type="NCBI Taxonomy" id="2949735"/>
    <lineage>
        <taxon>Bacteria</taxon>
        <taxon>Pseudomonadati</taxon>
        <taxon>Pseudomonadota</taxon>
        <taxon>Alphaproteobacteria</taxon>
        <taxon>Hyphomicrobiales</taxon>
        <taxon>Lichenihabitantaceae</taxon>
        <taxon>Lichenifustis</taxon>
    </lineage>
</organism>
<dbReference type="EMBL" id="JAMOIM010000057">
    <property type="protein sequence ID" value="MCW6512625.1"/>
    <property type="molecule type" value="Genomic_DNA"/>
</dbReference>
<accession>A0AA41Z967</accession>
<reference evidence="1" key="1">
    <citation type="submission" date="2022-05" db="EMBL/GenBank/DDBJ databases">
        <authorList>
            <person name="Pankratov T."/>
        </authorList>
    </citation>
    <scope>NUCLEOTIDE SEQUENCE</scope>
    <source>
        <strain evidence="1">BP6-180914</strain>
    </source>
</reference>
<comment type="caution">
    <text evidence="1">The sequence shown here is derived from an EMBL/GenBank/DDBJ whole genome shotgun (WGS) entry which is preliminary data.</text>
</comment>
<protein>
    <submittedName>
        <fullName evidence="1">YdaU family protein</fullName>
    </submittedName>
</protein>
<gene>
    <name evidence="1" type="ORF">M8523_32470</name>
</gene>
<dbReference type="RefSeq" id="WP_282589001.1">
    <property type="nucleotide sequence ID" value="NZ_JAMOIM010000057.1"/>
</dbReference>
<name>A0AA41Z967_9HYPH</name>
<dbReference type="Proteomes" id="UP001165667">
    <property type="component" value="Unassembled WGS sequence"/>
</dbReference>
<dbReference type="AlphaFoldDB" id="A0AA41Z967"/>
<proteinExistence type="predicted"/>
<evidence type="ECO:0000313" key="1">
    <source>
        <dbReference type="EMBL" id="MCW6512625.1"/>
    </source>
</evidence>